<sequence length="156" mass="16217">MKVMIVEDEVLLAMELESEVEIAGHEVTGIAMSSSQAREKIGASRPDFAFVDIHLKDGPTGIEVGRELAAAGIPYVFVSGNIKKIPEDFAGAVGAIEKPYTMNGMKNALAYVSAIVAGDDPGLPPVSLVLANASAGAEPASCKADPHYKYGLGGRS</sequence>
<keyword evidence="1" id="KW-0597">Phosphoprotein</keyword>
<dbReference type="InterPro" id="IPR001789">
    <property type="entry name" value="Sig_transdc_resp-reg_receiver"/>
</dbReference>
<feature type="modified residue" description="4-aspartylphosphate" evidence="1">
    <location>
        <position position="52"/>
    </location>
</feature>
<evidence type="ECO:0000313" key="4">
    <source>
        <dbReference type="Proteomes" id="UP000996601"/>
    </source>
</evidence>
<organism evidence="3 4">
    <name type="scientific">Shinella lacus</name>
    <dbReference type="NCBI Taxonomy" id="2654216"/>
    <lineage>
        <taxon>Bacteria</taxon>
        <taxon>Pseudomonadati</taxon>
        <taxon>Pseudomonadota</taxon>
        <taxon>Alphaproteobacteria</taxon>
        <taxon>Hyphomicrobiales</taxon>
        <taxon>Rhizobiaceae</taxon>
        <taxon>Shinella</taxon>
    </lineage>
</organism>
<dbReference type="SMART" id="SM00448">
    <property type="entry name" value="REC"/>
    <property type="match status" value="1"/>
</dbReference>
<dbReference type="PROSITE" id="PS50110">
    <property type="entry name" value="RESPONSE_REGULATORY"/>
    <property type="match status" value="1"/>
</dbReference>
<proteinExistence type="predicted"/>
<dbReference type="NCBIfam" id="NF009971">
    <property type="entry name" value="PRK13435.1-2"/>
    <property type="match status" value="1"/>
</dbReference>
<dbReference type="Pfam" id="PF00072">
    <property type="entry name" value="Response_reg"/>
    <property type="match status" value="1"/>
</dbReference>
<name>A0ABT1RES5_9HYPH</name>
<feature type="domain" description="Response regulatory" evidence="2">
    <location>
        <begin position="2"/>
        <end position="113"/>
    </location>
</feature>
<dbReference type="InterPro" id="IPR011006">
    <property type="entry name" value="CheY-like_superfamily"/>
</dbReference>
<protein>
    <submittedName>
        <fullName evidence="3">Response regulator</fullName>
    </submittedName>
</protein>
<evidence type="ECO:0000259" key="2">
    <source>
        <dbReference type="PROSITE" id="PS50110"/>
    </source>
</evidence>
<evidence type="ECO:0000256" key="1">
    <source>
        <dbReference type="PROSITE-ProRule" id="PRU00169"/>
    </source>
</evidence>
<dbReference type="RefSeq" id="WP_256120307.1">
    <property type="nucleotide sequence ID" value="NZ_WHSB02000014.1"/>
</dbReference>
<reference evidence="3" key="1">
    <citation type="submission" date="2021-07" db="EMBL/GenBank/DDBJ databases">
        <title>Shinella sp. nov., a novel member of the genus Shinella from water.</title>
        <authorList>
            <person name="Deng Y."/>
        </authorList>
    </citation>
    <scope>NUCLEOTIDE SEQUENCE</scope>
    <source>
        <strain evidence="3">CPCC 100929</strain>
    </source>
</reference>
<dbReference type="SUPFAM" id="SSF52172">
    <property type="entry name" value="CheY-like"/>
    <property type="match status" value="1"/>
</dbReference>
<comment type="caution">
    <text evidence="3">The sequence shown here is derived from an EMBL/GenBank/DDBJ whole genome shotgun (WGS) entry which is preliminary data.</text>
</comment>
<dbReference type="Gene3D" id="3.40.50.2300">
    <property type="match status" value="1"/>
</dbReference>
<dbReference type="EMBL" id="WHSB02000014">
    <property type="protein sequence ID" value="MCQ4633688.1"/>
    <property type="molecule type" value="Genomic_DNA"/>
</dbReference>
<evidence type="ECO:0000313" key="3">
    <source>
        <dbReference type="EMBL" id="MCQ4633688.1"/>
    </source>
</evidence>
<dbReference type="Proteomes" id="UP000996601">
    <property type="component" value="Unassembled WGS sequence"/>
</dbReference>
<keyword evidence="4" id="KW-1185">Reference proteome</keyword>
<accession>A0ABT1RES5</accession>
<gene>
    <name evidence="3" type="ORF">GB927_026880</name>
</gene>